<protein>
    <submittedName>
        <fullName evidence="1">Uncharacterized protein</fullName>
    </submittedName>
</protein>
<name>A0ABP4Z3W1_9ACTN</name>
<evidence type="ECO:0000313" key="1">
    <source>
        <dbReference type="EMBL" id="GAA1835576.1"/>
    </source>
</evidence>
<dbReference type="EMBL" id="BAAALT010000291">
    <property type="protein sequence ID" value="GAA1835576.1"/>
    <property type="molecule type" value="Genomic_DNA"/>
</dbReference>
<gene>
    <name evidence="1" type="ORF">GCM10009682_62150</name>
</gene>
<reference evidence="2" key="1">
    <citation type="journal article" date="2019" name="Int. J. Syst. Evol. Microbiol.">
        <title>The Global Catalogue of Microorganisms (GCM) 10K type strain sequencing project: providing services to taxonomists for standard genome sequencing and annotation.</title>
        <authorList>
            <consortium name="The Broad Institute Genomics Platform"/>
            <consortium name="The Broad Institute Genome Sequencing Center for Infectious Disease"/>
            <person name="Wu L."/>
            <person name="Ma J."/>
        </authorList>
    </citation>
    <scope>NUCLEOTIDE SEQUENCE [LARGE SCALE GENOMIC DNA]</scope>
    <source>
        <strain evidence="2">JCM 13250</strain>
    </source>
</reference>
<accession>A0ABP4Z3W1</accession>
<keyword evidence="2" id="KW-1185">Reference proteome</keyword>
<organism evidence="1 2">
    <name type="scientific">Luedemannella flava</name>
    <dbReference type="NCBI Taxonomy" id="349316"/>
    <lineage>
        <taxon>Bacteria</taxon>
        <taxon>Bacillati</taxon>
        <taxon>Actinomycetota</taxon>
        <taxon>Actinomycetes</taxon>
        <taxon>Micromonosporales</taxon>
        <taxon>Micromonosporaceae</taxon>
        <taxon>Luedemannella</taxon>
    </lineage>
</organism>
<evidence type="ECO:0000313" key="2">
    <source>
        <dbReference type="Proteomes" id="UP001500218"/>
    </source>
</evidence>
<proteinExistence type="predicted"/>
<dbReference type="Proteomes" id="UP001500218">
    <property type="component" value="Unassembled WGS sequence"/>
</dbReference>
<dbReference type="RefSeq" id="WP_344140229.1">
    <property type="nucleotide sequence ID" value="NZ_BAAALT010000291.1"/>
</dbReference>
<sequence length="157" mass="16919">MLLLAGLVACTPAPPERLALRRNGSAVQLVVLLCGMERILGMSISEVDGPNSWSVEPPDDGYRTTARASGEFEVRDAFETPQGWTAASTSLTAIADDTRYSAMTGVVSWKLRMRFDGRQVSQLKDGEVLTGSGDDTTVMSEADFREKVLADAEKDGC</sequence>
<comment type="caution">
    <text evidence="1">The sequence shown here is derived from an EMBL/GenBank/DDBJ whole genome shotgun (WGS) entry which is preliminary data.</text>
</comment>